<keyword evidence="9" id="KW-1185">Reference proteome</keyword>
<feature type="transmembrane region" description="Helical" evidence="6">
    <location>
        <begin position="125"/>
        <end position="149"/>
    </location>
</feature>
<evidence type="ECO:0000256" key="6">
    <source>
        <dbReference type="SAM" id="Phobius"/>
    </source>
</evidence>
<comment type="similarity">
    <text evidence="5">Belongs to the SAT4 family.</text>
</comment>
<keyword evidence="3 6" id="KW-1133">Transmembrane helix</keyword>
<reference evidence="8" key="1">
    <citation type="journal article" date="2020" name="Stud. Mycol.">
        <title>101 Dothideomycetes genomes: a test case for predicting lifestyles and emergence of pathogens.</title>
        <authorList>
            <person name="Haridas S."/>
            <person name="Albert R."/>
            <person name="Binder M."/>
            <person name="Bloem J."/>
            <person name="Labutti K."/>
            <person name="Salamov A."/>
            <person name="Andreopoulos B."/>
            <person name="Baker S."/>
            <person name="Barry K."/>
            <person name="Bills G."/>
            <person name="Bluhm B."/>
            <person name="Cannon C."/>
            <person name="Castanera R."/>
            <person name="Culley D."/>
            <person name="Daum C."/>
            <person name="Ezra D."/>
            <person name="Gonzalez J."/>
            <person name="Henrissat B."/>
            <person name="Kuo A."/>
            <person name="Liang C."/>
            <person name="Lipzen A."/>
            <person name="Lutzoni F."/>
            <person name="Magnuson J."/>
            <person name="Mondo S."/>
            <person name="Nolan M."/>
            <person name="Ohm R."/>
            <person name="Pangilinan J."/>
            <person name="Park H.-J."/>
            <person name="Ramirez L."/>
            <person name="Alfaro M."/>
            <person name="Sun H."/>
            <person name="Tritt A."/>
            <person name="Yoshinaga Y."/>
            <person name="Zwiers L.-H."/>
            <person name="Turgeon B."/>
            <person name="Goodwin S."/>
            <person name="Spatafora J."/>
            <person name="Crous P."/>
            <person name="Grigoriev I."/>
        </authorList>
    </citation>
    <scope>NUCLEOTIDE SEQUENCE</scope>
    <source>
        <strain evidence="8">Tuck. ex Michener</strain>
    </source>
</reference>
<dbReference type="InterPro" id="IPR049326">
    <property type="entry name" value="Rhodopsin_dom_fungi"/>
</dbReference>
<accession>A0A6A6HHU9</accession>
<dbReference type="AlphaFoldDB" id="A0A6A6HHU9"/>
<feature type="transmembrane region" description="Helical" evidence="6">
    <location>
        <begin position="203"/>
        <end position="225"/>
    </location>
</feature>
<evidence type="ECO:0000259" key="7">
    <source>
        <dbReference type="Pfam" id="PF20684"/>
    </source>
</evidence>
<dbReference type="InterPro" id="IPR052337">
    <property type="entry name" value="SAT4-like"/>
</dbReference>
<comment type="subcellular location">
    <subcellularLocation>
        <location evidence="1">Membrane</location>
        <topology evidence="1">Multi-pass membrane protein</topology>
    </subcellularLocation>
</comment>
<feature type="domain" description="Rhodopsin" evidence="7">
    <location>
        <begin position="28"/>
        <end position="264"/>
    </location>
</feature>
<dbReference type="OrthoDB" id="10017208at2759"/>
<dbReference type="PANTHER" id="PTHR33048:SF168">
    <property type="match status" value="1"/>
</dbReference>
<protein>
    <recommendedName>
        <fullName evidence="7">Rhodopsin domain-containing protein</fullName>
    </recommendedName>
</protein>
<dbReference type="GO" id="GO:0016020">
    <property type="term" value="C:membrane"/>
    <property type="evidence" value="ECO:0007669"/>
    <property type="project" value="UniProtKB-SubCell"/>
</dbReference>
<evidence type="ECO:0000256" key="2">
    <source>
        <dbReference type="ARBA" id="ARBA00022692"/>
    </source>
</evidence>
<dbReference type="Proteomes" id="UP000800092">
    <property type="component" value="Unassembled WGS sequence"/>
</dbReference>
<gene>
    <name evidence="8" type="ORF">EV356DRAFT_510575</name>
</gene>
<evidence type="ECO:0000256" key="4">
    <source>
        <dbReference type="ARBA" id="ARBA00023136"/>
    </source>
</evidence>
<proteinExistence type="inferred from homology"/>
<dbReference type="EMBL" id="ML991779">
    <property type="protein sequence ID" value="KAF2237617.1"/>
    <property type="molecule type" value="Genomic_DNA"/>
</dbReference>
<evidence type="ECO:0000313" key="8">
    <source>
        <dbReference type="EMBL" id="KAF2237617.1"/>
    </source>
</evidence>
<evidence type="ECO:0000256" key="5">
    <source>
        <dbReference type="ARBA" id="ARBA00038359"/>
    </source>
</evidence>
<keyword evidence="2 6" id="KW-0812">Transmembrane</keyword>
<sequence length="355" mass="39454">MDGFDSIAQATFIVGLLFGILALLSVILRFGIRVSNKKTPLGLDDYFLIPGLIGMYAYVGLTSWGIFAVRRLADLENGTNPNGVRIYLKSQAFNSQCYFFSIAWAKLSIVFLYRRLFNTPFFKRVTAGLSILLTAWMIVGVVTGFSYCIPLAAFWDHTVQGHCFDFRNYFLVMSLFEIITDVALLVLPLQVIAKLHLSTRKKILLGVTFILASFVILLGCLRLALLYGTGNQFHTLMYSELWTELQLGVAVICASLPLFRPLITKLTEIPNSIREAYGAKLHPSRAPVFPKHAGGSQTAEALSKSLRYGRMDNSLNDVDLLTVKVGANGSENLSWHCENTVPLNQIAINREVDVA</sequence>
<evidence type="ECO:0000256" key="3">
    <source>
        <dbReference type="ARBA" id="ARBA00022989"/>
    </source>
</evidence>
<dbReference type="Pfam" id="PF20684">
    <property type="entry name" value="Fung_rhodopsin"/>
    <property type="match status" value="1"/>
</dbReference>
<evidence type="ECO:0000256" key="1">
    <source>
        <dbReference type="ARBA" id="ARBA00004141"/>
    </source>
</evidence>
<keyword evidence="4 6" id="KW-0472">Membrane</keyword>
<feature type="transmembrane region" description="Helical" evidence="6">
    <location>
        <begin position="53"/>
        <end position="73"/>
    </location>
</feature>
<feature type="transmembrane region" description="Helical" evidence="6">
    <location>
        <begin position="12"/>
        <end position="32"/>
    </location>
</feature>
<dbReference type="PANTHER" id="PTHR33048">
    <property type="entry name" value="PTH11-LIKE INTEGRAL MEMBRANE PROTEIN (AFU_ORTHOLOGUE AFUA_5G11245)"/>
    <property type="match status" value="1"/>
</dbReference>
<evidence type="ECO:0000313" key="9">
    <source>
        <dbReference type="Proteomes" id="UP000800092"/>
    </source>
</evidence>
<feature type="transmembrane region" description="Helical" evidence="6">
    <location>
        <begin position="93"/>
        <end position="113"/>
    </location>
</feature>
<organism evidence="8 9">
    <name type="scientific">Viridothelium virens</name>
    <name type="common">Speckled blister lichen</name>
    <name type="synonym">Trypethelium virens</name>
    <dbReference type="NCBI Taxonomy" id="1048519"/>
    <lineage>
        <taxon>Eukaryota</taxon>
        <taxon>Fungi</taxon>
        <taxon>Dikarya</taxon>
        <taxon>Ascomycota</taxon>
        <taxon>Pezizomycotina</taxon>
        <taxon>Dothideomycetes</taxon>
        <taxon>Dothideomycetes incertae sedis</taxon>
        <taxon>Trypetheliales</taxon>
        <taxon>Trypetheliaceae</taxon>
        <taxon>Viridothelium</taxon>
    </lineage>
</organism>
<name>A0A6A6HHU9_VIRVR</name>
<feature type="transmembrane region" description="Helical" evidence="6">
    <location>
        <begin position="245"/>
        <end position="263"/>
    </location>
</feature>
<feature type="transmembrane region" description="Helical" evidence="6">
    <location>
        <begin position="169"/>
        <end position="191"/>
    </location>
</feature>